<evidence type="ECO:0000256" key="7">
    <source>
        <dbReference type="PIRSR" id="PIRSR602401-1"/>
    </source>
</evidence>
<dbReference type="PRINTS" id="PR00385">
    <property type="entry name" value="P450"/>
</dbReference>
<dbReference type="InterPro" id="IPR050121">
    <property type="entry name" value="Cytochrome_P450_monoxygenase"/>
</dbReference>
<name>A0A8H5AVS5_9AGAR</name>
<comment type="similarity">
    <text evidence="3">Belongs to the cytochrome P450 family.</text>
</comment>
<dbReference type="InterPro" id="IPR002401">
    <property type="entry name" value="Cyt_P450_E_grp-I"/>
</dbReference>
<evidence type="ECO:0000256" key="3">
    <source>
        <dbReference type="ARBA" id="ARBA00010617"/>
    </source>
</evidence>
<evidence type="ECO:0000256" key="1">
    <source>
        <dbReference type="ARBA" id="ARBA00001971"/>
    </source>
</evidence>
<comment type="cofactor">
    <cofactor evidence="1 7">
        <name>heme</name>
        <dbReference type="ChEBI" id="CHEBI:30413"/>
    </cofactor>
</comment>
<dbReference type="CDD" id="cd11062">
    <property type="entry name" value="CYP58-like"/>
    <property type="match status" value="1"/>
</dbReference>
<keyword evidence="8" id="KW-0812">Transmembrane</keyword>
<dbReference type="SUPFAM" id="SSF48264">
    <property type="entry name" value="Cytochrome P450"/>
    <property type="match status" value="1"/>
</dbReference>
<reference evidence="9 10" key="1">
    <citation type="journal article" date="2020" name="ISME J.">
        <title>Uncovering the hidden diversity of litter-decomposition mechanisms in mushroom-forming fungi.</title>
        <authorList>
            <person name="Floudas D."/>
            <person name="Bentzer J."/>
            <person name="Ahren D."/>
            <person name="Johansson T."/>
            <person name="Persson P."/>
            <person name="Tunlid A."/>
        </authorList>
    </citation>
    <scope>NUCLEOTIDE SEQUENCE [LARGE SCALE GENOMIC DNA]</scope>
    <source>
        <strain evidence="9 10">CBS 175.51</strain>
    </source>
</reference>
<proteinExistence type="inferred from homology"/>
<evidence type="ECO:0000313" key="9">
    <source>
        <dbReference type="EMBL" id="KAF5311438.1"/>
    </source>
</evidence>
<keyword evidence="6 7" id="KW-0408">Iron</keyword>
<dbReference type="InterPro" id="IPR017972">
    <property type="entry name" value="Cyt_P450_CS"/>
</dbReference>
<evidence type="ECO:0000256" key="5">
    <source>
        <dbReference type="ARBA" id="ARBA00023002"/>
    </source>
</evidence>
<feature type="transmembrane region" description="Helical" evidence="8">
    <location>
        <begin position="200"/>
        <end position="219"/>
    </location>
</feature>
<dbReference type="OrthoDB" id="1470350at2759"/>
<evidence type="ECO:0000313" key="10">
    <source>
        <dbReference type="Proteomes" id="UP000541558"/>
    </source>
</evidence>
<dbReference type="PANTHER" id="PTHR24305:SF157">
    <property type="entry name" value="N-ACETYLTRYPTOPHAN 6-HYDROXYLASE IVOC-RELATED"/>
    <property type="match status" value="1"/>
</dbReference>
<evidence type="ECO:0000256" key="4">
    <source>
        <dbReference type="ARBA" id="ARBA00022723"/>
    </source>
</evidence>
<dbReference type="Proteomes" id="UP000541558">
    <property type="component" value="Unassembled WGS sequence"/>
</dbReference>
<dbReference type="PRINTS" id="PR00463">
    <property type="entry name" value="EP450I"/>
</dbReference>
<dbReference type="PANTHER" id="PTHR24305">
    <property type="entry name" value="CYTOCHROME P450"/>
    <property type="match status" value="1"/>
</dbReference>
<evidence type="ECO:0000256" key="6">
    <source>
        <dbReference type="ARBA" id="ARBA00023004"/>
    </source>
</evidence>
<accession>A0A8H5AVS5</accession>
<dbReference type="Gene3D" id="3.40.630.30">
    <property type="match status" value="1"/>
</dbReference>
<keyword evidence="8" id="KW-0472">Membrane</keyword>
<keyword evidence="7" id="KW-0349">Heme</keyword>
<feature type="transmembrane region" description="Helical" evidence="8">
    <location>
        <begin position="76"/>
        <end position="96"/>
    </location>
</feature>
<dbReference type="Pfam" id="PF00067">
    <property type="entry name" value="p450"/>
    <property type="match status" value="1"/>
</dbReference>
<dbReference type="PROSITE" id="PS00086">
    <property type="entry name" value="CYTOCHROME_P450"/>
    <property type="match status" value="1"/>
</dbReference>
<gene>
    <name evidence="9" type="ORF">D9611_011557</name>
</gene>
<keyword evidence="8" id="KW-1133">Transmembrane helix</keyword>
<dbReference type="GO" id="GO:0005506">
    <property type="term" value="F:iron ion binding"/>
    <property type="evidence" value="ECO:0007669"/>
    <property type="project" value="InterPro"/>
</dbReference>
<keyword evidence="10" id="KW-1185">Reference proteome</keyword>
<feature type="transmembrane region" description="Helical" evidence="8">
    <location>
        <begin position="52"/>
        <end position="70"/>
    </location>
</feature>
<comment type="caution">
    <text evidence="9">The sequence shown here is derived from an EMBL/GenBank/DDBJ whole genome shotgun (WGS) entry which is preliminary data.</text>
</comment>
<dbReference type="InterPro" id="IPR001128">
    <property type="entry name" value="Cyt_P450"/>
</dbReference>
<dbReference type="GO" id="GO:0020037">
    <property type="term" value="F:heme binding"/>
    <property type="evidence" value="ECO:0007669"/>
    <property type="project" value="InterPro"/>
</dbReference>
<sequence>MVQIPDEHPIIVRNFREGDTEAFRKLFVLCNTGDGSPLEEILKSNLKDPISLICYSVFALGQYLLVPALVNSQGASMRAILGALLSFAGIGLFILVRRYIRKAMMEYCEKAFRTDLKDVNEYYGEGNFWIAEEVRQDSDGTHSGSSQIAGYVGLDYNSKAALEDSTRSTAELRRMGVSPLCRRRGVGGLLAASPAGPAQLCYRIAGIAAAVLSAAFFLFHRWQLSAAFLHHANPATHADFSDIAVHYGVVEKSDGTSYFTGKSGFWVAERLVDGKPNGEVTTAIGLIPTTPSFAAWLYLRRCSEKDLADTLSKASSIMSRNTKSTPYPCRLPAIPPRRLASMRDLGGNWSPINLYLESPGPKLAALTGFYQTYYDLVKDGETVNQLEILHKRYGPVVRIGPNNLHFFSGKRAFDAIYRDLRFPKHAWFYNAFSIPESSFGSSDISAAKHNAALVRPFFSRKSVLALESVIQDVVDRFLTVLTPSKTNSKTNASQTQIPFDLHRAYSSITMEVITTYCFAQRFDTVEYPNFAYPALVGFHEGLSTVTLMRHFPFIQPILFNLPSWFTKRVAPGPYGRVVFIKALDDQIKQVLKDPTSLDGAEHEIVYHHLLNPKAGPKLTPVALRHHAMSLVVGGTETVANTCVVATYNILANPNIRDRLRRELAEAWPEVDSSMPLERLEKLPYLTAVIKEALRLSHGVIYPAPRIATEATEIGGAIVPKDTVISMGHTFVHLNEESFPDPTNFDPERWFGENTKELENDLVPFSKGPRACLGINLAWAELYLILGNVFRKVELELVDTT</sequence>
<dbReference type="InterPro" id="IPR016181">
    <property type="entry name" value="Acyl_CoA_acyltransferase"/>
</dbReference>
<feature type="binding site" description="axial binding residue" evidence="7">
    <location>
        <position position="771"/>
    </location>
    <ligand>
        <name>heme</name>
        <dbReference type="ChEBI" id="CHEBI:30413"/>
    </ligand>
    <ligandPart>
        <name>Fe</name>
        <dbReference type="ChEBI" id="CHEBI:18248"/>
    </ligandPart>
</feature>
<evidence type="ECO:0000256" key="8">
    <source>
        <dbReference type="SAM" id="Phobius"/>
    </source>
</evidence>
<protein>
    <recommendedName>
        <fullName evidence="11">Cytochrome P450</fullName>
    </recommendedName>
</protein>
<organism evidence="9 10">
    <name type="scientific">Ephemerocybe angulata</name>
    <dbReference type="NCBI Taxonomy" id="980116"/>
    <lineage>
        <taxon>Eukaryota</taxon>
        <taxon>Fungi</taxon>
        <taxon>Dikarya</taxon>
        <taxon>Basidiomycota</taxon>
        <taxon>Agaricomycotina</taxon>
        <taxon>Agaricomycetes</taxon>
        <taxon>Agaricomycetidae</taxon>
        <taxon>Agaricales</taxon>
        <taxon>Agaricineae</taxon>
        <taxon>Psathyrellaceae</taxon>
        <taxon>Ephemerocybe</taxon>
    </lineage>
</organism>
<evidence type="ECO:0000256" key="2">
    <source>
        <dbReference type="ARBA" id="ARBA00005179"/>
    </source>
</evidence>
<comment type="pathway">
    <text evidence="2">Secondary metabolite biosynthesis.</text>
</comment>
<dbReference type="SUPFAM" id="SSF55729">
    <property type="entry name" value="Acyl-CoA N-acyltransferases (Nat)"/>
    <property type="match status" value="1"/>
</dbReference>
<keyword evidence="5" id="KW-0560">Oxidoreductase</keyword>
<dbReference type="GO" id="GO:0016705">
    <property type="term" value="F:oxidoreductase activity, acting on paired donors, with incorporation or reduction of molecular oxygen"/>
    <property type="evidence" value="ECO:0007669"/>
    <property type="project" value="InterPro"/>
</dbReference>
<dbReference type="InterPro" id="IPR036396">
    <property type="entry name" value="Cyt_P450_sf"/>
</dbReference>
<dbReference type="GO" id="GO:0004497">
    <property type="term" value="F:monooxygenase activity"/>
    <property type="evidence" value="ECO:0007669"/>
    <property type="project" value="InterPro"/>
</dbReference>
<keyword evidence="4 7" id="KW-0479">Metal-binding</keyword>
<dbReference type="AlphaFoldDB" id="A0A8H5AVS5"/>
<dbReference type="EMBL" id="JAACJK010000226">
    <property type="protein sequence ID" value="KAF5311438.1"/>
    <property type="molecule type" value="Genomic_DNA"/>
</dbReference>
<dbReference type="Gene3D" id="1.10.630.10">
    <property type="entry name" value="Cytochrome P450"/>
    <property type="match status" value="1"/>
</dbReference>
<evidence type="ECO:0008006" key="11">
    <source>
        <dbReference type="Google" id="ProtNLM"/>
    </source>
</evidence>